<proteinExistence type="predicted"/>
<gene>
    <name evidence="1" type="ORF">EJ995_11955</name>
</gene>
<protein>
    <recommendedName>
        <fullName evidence="3">TerB family tellurite resistance protein</fullName>
    </recommendedName>
</protein>
<evidence type="ECO:0000313" key="1">
    <source>
        <dbReference type="EMBL" id="AZQ44903.1"/>
    </source>
</evidence>
<reference evidence="1 2" key="1">
    <citation type="submission" date="2018-12" db="EMBL/GenBank/DDBJ databases">
        <title>Complete genome of Nonlabens sp. MJ115.</title>
        <authorList>
            <person name="Choi H.S."/>
            <person name="Jung J."/>
        </authorList>
    </citation>
    <scope>NUCLEOTIDE SEQUENCE [LARGE SCALE GENOMIC DNA]</scope>
    <source>
        <strain evidence="1 2">MJ115</strain>
    </source>
</reference>
<evidence type="ECO:0008006" key="3">
    <source>
        <dbReference type="Google" id="ProtNLM"/>
    </source>
</evidence>
<dbReference type="OrthoDB" id="9770030at2"/>
<dbReference type="AlphaFoldDB" id="A0A3S9N0R5"/>
<dbReference type="Proteomes" id="UP000279600">
    <property type="component" value="Chromosome"/>
</dbReference>
<dbReference type="EMBL" id="CP034549">
    <property type="protein sequence ID" value="AZQ44903.1"/>
    <property type="molecule type" value="Genomic_DNA"/>
</dbReference>
<dbReference type="KEGG" id="noj:EJ995_11955"/>
<keyword evidence="2" id="KW-1185">Reference proteome</keyword>
<dbReference type="RefSeq" id="WP_126448618.1">
    <property type="nucleotide sequence ID" value="NZ_CP034549.1"/>
</dbReference>
<accession>A0A3S9N0R5</accession>
<organism evidence="1 2">
    <name type="scientific">Nonlabens ponticola</name>
    <dbReference type="NCBI Taxonomy" id="2496866"/>
    <lineage>
        <taxon>Bacteria</taxon>
        <taxon>Pseudomonadati</taxon>
        <taxon>Bacteroidota</taxon>
        <taxon>Flavobacteriia</taxon>
        <taxon>Flavobacteriales</taxon>
        <taxon>Flavobacteriaceae</taxon>
        <taxon>Nonlabens</taxon>
    </lineage>
</organism>
<evidence type="ECO:0000313" key="2">
    <source>
        <dbReference type="Proteomes" id="UP000279600"/>
    </source>
</evidence>
<name>A0A3S9N0R5_9FLAO</name>
<sequence length="110" mass="13172">MNVSQWTQQHFVAYVLLYCSRVDVSNTKLERDYLKHQLQPLIYDTVFNEIEKDTDIEALKKIQGYVDHYELSEATLSSLFREIRDLFTNNDDLNVMEMEVHNMLRKLLKQ</sequence>